<keyword evidence="7" id="KW-0067">ATP-binding</keyword>
<evidence type="ECO:0000256" key="10">
    <source>
        <dbReference type="SAM" id="Phobius"/>
    </source>
</evidence>
<evidence type="ECO:0000256" key="1">
    <source>
        <dbReference type="ARBA" id="ARBA00000085"/>
    </source>
</evidence>
<evidence type="ECO:0000256" key="9">
    <source>
        <dbReference type="SAM" id="MobiDB-lite"/>
    </source>
</evidence>
<evidence type="ECO:0000313" key="12">
    <source>
        <dbReference type="EMBL" id="MBR7676953.1"/>
    </source>
</evidence>
<evidence type="ECO:0000256" key="5">
    <source>
        <dbReference type="ARBA" id="ARBA00022741"/>
    </source>
</evidence>
<dbReference type="Proteomes" id="UP000675554">
    <property type="component" value="Unassembled WGS sequence"/>
</dbReference>
<keyword evidence="8" id="KW-0902">Two-component regulatory system</keyword>
<evidence type="ECO:0000259" key="11">
    <source>
        <dbReference type="Pfam" id="PF07730"/>
    </source>
</evidence>
<feature type="transmembrane region" description="Helical" evidence="10">
    <location>
        <begin position="123"/>
        <end position="140"/>
    </location>
</feature>
<comment type="catalytic activity">
    <reaction evidence="1">
        <text>ATP + protein L-histidine = ADP + protein N-phospho-L-histidine.</text>
        <dbReference type="EC" id="2.7.13.3"/>
    </reaction>
</comment>
<dbReference type="EC" id="2.7.13.3" evidence="2"/>
<dbReference type="GO" id="GO:0005524">
    <property type="term" value="F:ATP binding"/>
    <property type="evidence" value="ECO:0007669"/>
    <property type="project" value="UniProtKB-KW"/>
</dbReference>
<feature type="transmembrane region" description="Helical" evidence="10">
    <location>
        <begin position="146"/>
        <end position="168"/>
    </location>
</feature>
<proteinExistence type="predicted"/>
<dbReference type="AlphaFoldDB" id="A0A8T4J1U2"/>
<keyword evidence="6 12" id="KW-0418">Kinase</keyword>
<dbReference type="Gene3D" id="1.20.5.1930">
    <property type="match status" value="1"/>
</dbReference>
<keyword evidence="10" id="KW-0472">Membrane</keyword>
<evidence type="ECO:0000256" key="8">
    <source>
        <dbReference type="ARBA" id="ARBA00023012"/>
    </source>
</evidence>
<keyword evidence="5" id="KW-0547">Nucleotide-binding</keyword>
<gene>
    <name evidence="12" type="ORF">KDA82_28910</name>
</gene>
<dbReference type="PANTHER" id="PTHR24421:SF10">
    <property type="entry name" value="NITRATE_NITRITE SENSOR PROTEIN NARQ"/>
    <property type="match status" value="1"/>
</dbReference>
<reference evidence="12" key="1">
    <citation type="submission" date="2021-04" db="EMBL/GenBank/DDBJ databases">
        <title>Sequencing of actinobacteria type strains.</title>
        <authorList>
            <person name="Nguyen G.-S."/>
            <person name="Wentzel A."/>
        </authorList>
    </citation>
    <scope>NUCLEOTIDE SEQUENCE</scope>
    <source>
        <strain evidence="12">DSM 42095</strain>
    </source>
</reference>
<keyword evidence="4" id="KW-0808">Transferase</keyword>
<dbReference type="PANTHER" id="PTHR24421">
    <property type="entry name" value="NITRATE/NITRITE SENSOR PROTEIN NARX-RELATED"/>
    <property type="match status" value="1"/>
</dbReference>
<feature type="non-terminal residue" evidence="12">
    <location>
        <position position="226"/>
    </location>
</feature>
<dbReference type="EMBL" id="JAGSMN010000789">
    <property type="protein sequence ID" value="MBR7676953.1"/>
    <property type="molecule type" value="Genomic_DNA"/>
</dbReference>
<dbReference type="GO" id="GO:0000155">
    <property type="term" value="F:phosphorelay sensor kinase activity"/>
    <property type="evidence" value="ECO:0007669"/>
    <property type="project" value="InterPro"/>
</dbReference>
<protein>
    <recommendedName>
        <fullName evidence="2">histidine kinase</fullName>
        <ecNumber evidence="2">2.7.13.3</ecNumber>
    </recommendedName>
</protein>
<feature type="transmembrane region" description="Helical" evidence="10">
    <location>
        <begin position="87"/>
        <end position="111"/>
    </location>
</feature>
<feature type="transmembrane region" description="Helical" evidence="10">
    <location>
        <begin position="33"/>
        <end position="55"/>
    </location>
</feature>
<accession>A0A8T4J1U2</accession>
<keyword evidence="10" id="KW-1133">Transmembrane helix</keyword>
<evidence type="ECO:0000313" key="13">
    <source>
        <dbReference type="Proteomes" id="UP000675554"/>
    </source>
</evidence>
<dbReference type="InterPro" id="IPR011712">
    <property type="entry name" value="Sig_transdc_His_kin_sub3_dim/P"/>
</dbReference>
<dbReference type="InterPro" id="IPR050482">
    <property type="entry name" value="Sensor_HK_TwoCompSys"/>
</dbReference>
<keyword evidence="10" id="KW-0812">Transmembrane</keyword>
<evidence type="ECO:0000256" key="2">
    <source>
        <dbReference type="ARBA" id="ARBA00012438"/>
    </source>
</evidence>
<dbReference type="GO" id="GO:0016020">
    <property type="term" value="C:membrane"/>
    <property type="evidence" value="ECO:0007669"/>
    <property type="project" value="InterPro"/>
</dbReference>
<dbReference type="GO" id="GO:0046983">
    <property type="term" value="F:protein dimerization activity"/>
    <property type="evidence" value="ECO:0007669"/>
    <property type="project" value="InterPro"/>
</dbReference>
<keyword evidence="3" id="KW-0597">Phosphoprotein</keyword>
<name>A0A8T4J1U2_9ACTN</name>
<evidence type="ECO:0000256" key="6">
    <source>
        <dbReference type="ARBA" id="ARBA00022777"/>
    </source>
</evidence>
<evidence type="ECO:0000256" key="3">
    <source>
        <dbReference type="ARBA" id="ARBA00022553"/>
    </source>
</evidence>
<organism evidence="12 13">
    <name type="scientific">Streptomyces daliensis</name>
    <dbReference type="NCBI Taxonomy" id="299421"/>
    <lineage>
        <taxon>Bacteria</taxon>
        <taxon>Bacillati</taxon>
        <taxon>Actinomycetota</taxon>
        <taxon>Actinomycetes</taxon>
        <taxon>Kitasatosporales</taxon>
        <taxon>Streptomycetaceae</taxon>
        <taxon>Streptomyces</taxon>
    </lineage>
</organism>
<comment type="caution">
    <text evidence="12">The sequence shown here is derived from an EMBL/GenBank/DDBJ whole genome shotgun (WGS) entry which is preliminary data.</text>
</comment>
<feature type="domain" description="Signal transduction histidine kinase subgroup 3 dimerisation and phosphoacceptor" evidence="11">
    <location>
        <begin position="202"/>
        <end position="226"/>
    </location>
</feature>
<dbReference type="Pfam" id="PF07730">
    <property type="entry name" value="HisKA_3"/>
    <property type="match status" value="1"/>
</dbReference>
<sequence length="226" mass="24301">MDGIHPARPGLPATAPDGSVGRGPRTRRSARDWAVDISAFLLAAAFSVLTSEAYVNDPRLSEDALALDQILGALACCALWLRKRWPVGVALACAPVSVFSHFVSGPQMFALFSLAVHRRLRTVALVLAATFAAGPFQQWVRPDPELSPALSFLVGGLLLVAPVGWGMFVRSRRQLVASLEERAVRAETEAALRAEQAQRAAREAIAREMHDVLAHRLSLLSVHAGA</sequence>
<evidence type="ECO:0000256" key="4">
    <source>
        <dbReference type="ARBA" id="ARBA00022679"/>
    </source>
</evidence>
<feature type="region of interest" description="Disordered" evidence="9">
    <location>
        <begin position="1"/>
        <end position="26"/>
    </location>
</feature>
<keyword evidence="13" id="KW-1185">Reference proteome</keyword>
<evidence type="ECO:0000256" key="7">
    <source>
        <dbReference type="ARBA" id="ARBA00022840"/>
    </source>
</evidence>